<evidence type="ECO:0000313" key="3">
    <source>
        <dbReference type="Proteomes" id="UP000285648"/>
    </source>
</evidence>
<feature type="compositionally biased region" description="Basic and acidic residues" evidence="1">
    <location>
        <begin position="370"/>
        <end position="394"/>
    </location>
</feature>
<dbReference type="AlphaFoldDB" id="A0A421DR66"/>
<name>A0A421DR66_9GAMM</name>
<keyword evidence="3" id="KW-1185">Reference proteome</keyword>
<dbReference type="OrthoDB" id="5581479at2"/>
<feature type="compositionally biased region" description="Basic and acidic residues" evidence="1">
    <location>
        <begin position="7"/>
        <end position="36"/>
    </location>
</feature>
<dbReference type="Proteomes" id="UP000285648">
    <property type="component" value="Unassembled WGS sequence"/>
</dbReference>
<feature type="region of interest" description="Disordered" evidence="1">
    <location>
        <begin position="370"/>
        <end position="407"/>
    </location>
</feature>
<protein>
    <submittedName>
        <fullName evidence="2">Uncharacterized protein</fullName>
    </submittedName>
</protein>
<proteinExistence type="predicted"/>
<comment type="caution">
    <text evidence="2">The sequence shown here is derived from an EMBL/GenBank/DDBJ whole genome shotgun (WGS) entry which is preliminary data.</text>
</comment>
<reference evidence="2 3" key="1">
    <citation type="submission" date="2016-09" db="EMBL/GenBank/DDBJ databases">
        <authorList>
            <person name="Doonan J."/>
            <person name="Pachebat J.A."/>
            <person name="Golyshin P.N."/>
            <person name="Denman S."/>
            <person name="Mcdonald J.E."/>
        </authorList>
    </citation>
    <scope>NUCLEOTIDE SEQUENCE [LARGE SCALE GENOMIC DNA]</scope>
    <source>
        <strain evidence="2 3">NCPPB 3934</strain>
    </source>
</reference>
<accession>A0A421DR66</accession>
<organism evidence="2 3">
    <name type="scientific">Brenneria alni</name>
    <dbReference type="NCBI Taxonomy" id="71656"/>
    <lineage>
        <taxon>Bacteria</taxon>
        <taxon>Pseudomonadati</taxon>
        <taxon>Pseudomonadota</taxon>
        <taxon>Gammaproteobacteria</taxon>
        <taxon>Enterobacterales</taxon>
        <taxon>Pectobacteriaceae</taxon>
        <taxon>Brenneria</taxon>
    </lineage>
</organism>
<gene>
    <name evidence="2" type="ORF">BIY29_05380</name>
</gene>
<dbReference type="EMBL" id="MJLZ01000008">
    <property type="protein sequence ID" value="RLM26567.1"/>
    <property type="molecule type" value="Genomic_DNA"/>
</dbReference>
<evidence type="ECO:0000256" key="1">
    <source>
        <dbReference type="SAM" id="MobiDB-lite"/>
    </source>
</evidence>
<feature type="region of interest" description="Disordered" evidence="1">
    <location>
        <begin position="1"/>
        <end position="36"/>
    </location>
</feature>
<sequence>MEQQQKNADRAYDFERETFDYRKESDTKDRETQAERYRVGDGQWQTEFELNKRNSDRTYAMQAEGVKLRREELAYQRSEQKRQQRLKDEMPTIKMFYDQLEKTGNIDPDLYKLISTDNSLHPKRFFGEKAIKNVMEINRVMPAVINGDMDYNDPAAISAVNEVLSPHIQRGIGDKDPATGLTIKGKELAHIGLTEDGQRVIPTLKVTYSDGSTALKPMTRYGSSDPQDTIAPIPVTRLMDEVRGYGQMVVQLNDGNRAQFINNMVNPPDKATVREEAKGLRKDLLDVEKERYKAIAKDPDNAVTINAQYDQLLDQVKQAHGQQPEDRTTPVLQQWAAGDPGKIAYAKQLAAAAASTPGYNLSKEHLDAKYAEAQKRDTQAKDADTAQKLRERAQSRQPVAPPYYTGQ</sequence>
<evidence type="ECO:0000313" key="2">
    <source>
        <dbReference type="EMBL" id="RLM26567.1"/>
    </source>
</evidence>